<dbReference type="Gene3D" id="3.30.110.40">
    <property type="entry name" value="TusA-like domain"/>
    <property type="match status" value="1"/>
</dbReference>
<dbReference type="InterPro" id="IPR001455">
    <property type="entry name" value="TusA-like"/>
</dbReference>
<dbReference type="CDD" id="cd00291">
    <property type="entry name" value="SirA_YedF_YeeD"/>
    <property type="match status" value="1"/>
</dbReference>
<keyword evidence="2" id="KW-0808">Transferase</keyword>
<gene>
    <name evidence="2" type="ORF">GGQ71_003540</name>
</gene>
<dbReference type="EMBL" id="JACIED010000004">
    <property type="protein sequence ID" value="MBB4009258.1"/>
    <property type="molecule type" value="Genomic_DNA"/>
</dbReference>
<reference evidence="2 3" key="1">
    <citation type="submission" date="2020-08" db="EMBL/GenBank/DDBJ databases">
        <title>Genomic Encyclopedia of Type Strains, Phase IV (KMG-IV): sequencing the most valuable type-strain genomes for metagenomic binning, comparative biology and taxonomic classification.</title>
        <authorList>
            <person name="Goeker M."/>
        </authorList>
    </citation>
    <scope>NUCLEOTIDE SEQUENCE [LARGE SCALE GENOMIC DNA]</scope>
    <source>
        <strain evidence="2 3">DSM 100021</strain>
    </source>
</reference>
<protein>
    <submittedName>
        <fullName evidence="2">TusA-related sulfurtransferase</fullName>
    </submittedName>
</protein>
<dbReference type="GO" id="GO:0016740">
    <property type="term" value="F:transferase activity"/>
    <property type="evidence" value="ECO:0007669"/>
    <property type="project" value="UniProtKB-KW"/>
</dbReference>
<comment type="caution">
    <text evidence="2">The sequence shown here is derived from an EMBL/GenBank/DDBJ whole genome shotgun (WGS) entry which is preliminary data.</text>
</comment>
<dbReference type="AlphaFoldDB" id="A0A7W6MVL5"/>
<sequence>MPPGSRLIVETTDPLAAIDIPHFCHENRYTLIASQKTATGHRFVIAKPGDVLEA</sequence>
<evidence type="ECO:0000259" key="1">
    <source>
        <dbReference type="Pfam" id="PF01206"/>
    </source>
</evidence>
<accession>A0A7W6MVL5</accession>
<proteinExistence type="predicted"/>
<dbReference type="InterPro" id="IPR036868">
    <property type="entry name" value="TusA-like_sf"/>
</dbReference>
<evidence type="ECO:0000313" key="2">
    <source>
        <dbReference type="EMBL" id="MBB4009258.1"/>
    </source>
</evidence>
<dbReference type="SUPFAM" id="SSF64307">
    <property type="entry name" value="SirA-like"/>
    <property type="match status" value="1"/>
</dbReference>
<feature type="domain" description="UPF0033" evidence="1">
    <location>
        <begin position="1"/>
        <end position="47"/>
    </location>
</feature>
<dbReference type="Proteomes" id="UP000544107">
    <property type="component" value="Unassembled WGS sequence"/>
</dbReference>
<organism evidence="2 3">
    <name type="scientific">Allorhizobium taibaishanense</name>
    <dbReference type="NCBI Taxonomy" id="887144"/>
    <lineage>
        <taxon>Bacteria</taxon>
        <taxon>Pseudomonadati</taxon>
        <taxon>Pseudomonadota</taxon>
        <taxon>Alphaproteobacteria</taxon>
        <taxon>Hyphomicrobiales</taxon>
        <taxon>Rhizobiaceae</taxon>
        <taxon>Rhizobium/Agrobacterium group</taxon>
        <taxon>Allorhizobium</taxon>
    </lineage>
</organism>
<evidence type="ECO:0000313" key="3">
    <source>
        <dbReference type="Proteomes" id="UP000544107"/>
    </source>
</evidence>
<dbReference type="Pfam" id="PF01206">
    <property type="entry name" value="TusA"/>
    <property type="match status" value="1"/>
</dbReference>
<name>A0A7W6MVL5_9HYPH</name>